<reference evidence="2 3" key="1">
    <citation type="submission" date="2016-09" db="EMBL/GenBank/DDBJ databases">
        <title>The complete genome sequences of Rhizobium gallicum, symbiovars gallicum and phaseoli, symbionts associated to common bean (Phaseolus vulgaris).</title>
        <authorList>
            <person name="Bustos P."/>
            <person name="Santamaria R.I."/>
            <person name="Perez-Carrascal O.M."/>
            <person name="Juarez S."/>
            <person name="Lozano L."/>
            <person name="Martinez-Flores I."/>
            <person name="Martinez-Romero E."/>
            <person name="Cevallos M."/>
            <person name="Romero D."/>
            <person name="Davila G."/>
            <person name="Gonzalez V."/>
        </authorList>
    </citation>
    <scope>NUCLEOTIDE SEQUENCE [LARGE SCALE GENOMIC DNA]</scope>
    <source>
        <strain evidence="2 3">8C-3</strain>
    </source>
</reference>
<dbReference type="AlphaFoldDB" id="A0A1L5P503"/>
<name>A0A1L5P503_RHIET</name>
<feature type="transmembrane region" description="Helical" evidence="1">
    <location>
        <begin position="233"/>
        <end position="256"/>
    </location>
</feature>
<feature type="transmembrane region" description="Helical" evidence="1">
    <location>
        <begin position="199"/>
        <end position="221"/>
    </location>
</feature>
<sequence length="482" mass="54711">MAKFESLTRLYDSLRESSHDFRITTDPFPPLDPEKLGKSMEIERKAAENGKANIPARNARELDEVERAIVDRVESQRDAAFQILEDQLNTYATRLRNLDFDGHFSQIEMTNHSSVEDFQADVTKGRDELFIRRKDLKATDEELEDFRKRNGLEKRIARVRGSLETWLKVLFVALLLIVETAVNGIYLAKGNDSGLVGGIGYAFGFAFVNVIGTFLLALFGIRQLNRRSFTLKIIGFISLLLWIALAIALNLAMAHYREISATAVDNIGPLVRQRLVSDPLGLADIDSFVLFAGGLLFSIAALLDGLFMTDPYPGYAGTYQRYVNARDDYAAEREHRVEGLKDIRDDHNEKIDGIIQGLSKRRKECAAIIDARTRMTKLFGEHQTQLESVGRKLLAIYREENRAARTEEEPKHFKAQYKMERRKVIIDTSDDWSDKDLSERIQTAQADLSAQMKRISKAFEDAVTAYHELDHIYPETINGSPA</sequence>
<evidence type="ECO:0000313" key="3">
    <source>
        <dbReference type="Proteomes" id="UP000185109"/>
    </source>
</evidence>
<feature type="transmembrane region" description="Helical" evidence="1">
    <location>
        <begin position="165"/>
        <end position="187"/>
    </location>
</feature>
<feature type="transmembrane region" description="Helical" evidence="1">
    <location>
        <begin position="288"/>
        <end position="307"/>
    </location>
</feature>
<dbReference type="EMBL" id="CP017241">
    <property type="protein sequence ID" value="APO75221.1"/>
    <property type="molecule type" value="Genomic_DNA"/>
</dbReference>
<dbReference type="Proteomes" id="UP000185109">
    <property type="component" value="Chromosome"/>
</dbReference>
<keyword evidence="1" id="KW-1133">Transmembrane helix</keyword>
<accession>A0A1L5P503</accession>
<dbReference type="RefSeq" id="WP_074063209.1">
    <property type="nucleotide sequence ID" value="NZ_CP017241.1"/>
</dbReference>
<protein>
    <recommendedName>
        <fullName evidence="4">Transmembrane protein</fullName>
    </recommendedName>
</protein>
<keyword evidence="1" id="KW-0472">Membrane</keyword>
<organism evidence="2 3">
    <name type="scientific">Rhizobium etli 8C-3</name>
    <dbReference type="NCBI Taxonomy" id="538025"/>
    <lineage>
        <taxon>Bacteria</taxon>
        <taxon>Pseudomonadati</taxon>
        <taxon>Pseudomonadota</taxon>
        <taxon>Alphaproteobacteria</taxon>
        <taxon>Hyphomicrobiales</taxon>
        <taxon>Rhizobiaceae</taxon>
        <taxon>Rhizobium/Agrobacterium group</taxon>
        <taxon>Rhizobium</taxon>
    </lineage>
</organism>
<evidence type="ECO:0008006" key="4">
    <source>
        <dbReference type="Google" id="ProtNLM"/>
    </source>
</evidence>
<keyword evidence="1" id="KW-0812">Transmembrane</keyword>
<proteinExistence type="predicted"/>
<evidence type="ECO:0000256" key="1">
    <source>
        <dbReference type="SAM" id="Phobius"/>
    </source>
</evidence>
<gene>
    <name evidence="2" type="ORF">AM571_CH02412</name>
</gene>
<evidence type="ECO:0000313" key="2">
    <source>
        <dbReference type="EMBL" id="APO75221.1"/>
    </source>
</evidence>